<proteinExistence type="predicted"/>
<dbReference type="AlphaFoldDB" id="A0A9N8EK45"/>
<sequence>MPDYAGVPDFSDYINLADPHNPRTRKDDSAMPDYNSYGTGKGGACATVWGDLPSYWCSNVSAGGWAFVDKAAAKAGRLNLPAGLLLASNSSFQRRVEQLWNNQQARGAIFHIAHSQGWAWHMFNVSHIINDDTNSTIAFDAGGWQGGRNWQCHNNKGLTDCNGANSDDKQLHGGPWYVEGVKEELDAPGEFYWDAASRKLYFYPPNNNCDDNNNKGTCQPPDLIASNLKTLFKIEGTQENPVRNIKFEGIRLRDAAKTIMEQWAAPSGGDWALYRGGAIHMEGTENITISDCQFRRLDGNAIMFGGYNRHAHVTRSDFSWLGEGAMATWGDTNGYDATGGAQTRMSIIEHNVMSNLGLYQKQSSAWGQNKACQNIIRNNVMFNLPRAAINFNDGLGGGNLVEGNVIFNACRESGDHGPINSWDRMPFLSETTGVPSFSPLPTETRHNLIWANYGAAEGFDNDDGSSYYYTHHNAYYESDGFKMDYGGHSSNFTNNLVFSNGRKKCYGTASFKEGQGDLFANNTCIVARQNNDPPKLGHMFQCALYGMKPTFNRYFTNTGNGTFACGNQQALTLQAIQQQGYEVGSTLNPMPPATTILAWARDILKTTANHQIKRTKDDASY</sequence>
<dbReference type="EMBL" id="CAICTM010001128">
    <property type="protein sequence ID" value="CAB9520741.1"/>
    <property type="molecule type" value="Genomic_DNA"/>
</dbReference>
<comment type="caution">
    <text evidence="1">The sequence shown here is derived from an EMBL/GenBank/DDBJ whole genome shotgun (WGS) entry which is preliminary data.</text>
</comment>
<evidence type="ECO:0000313" key="1">
    <source>
        <dbReference type="EMBL" id="CAB9520741.1"/>
    </source>
</evidence>
<organism evidence="1 2">
    <name type="scientific">Seminavis robusta</name>
    <dbReference type="NCBI Taxonomy" id="568900"/>
    <lineage>
        <taxon>Eukaryota</taxon>
        <taxon>Sar</taxon>
        <taxon>Stramenopiles</taxon>
        <taxon>Ochrophyta</taxon>
        <taxon>Bacillariophyta</taxon>
        <taxon>Bacillariophyceae</taxon>
        <taxon>Bacillariophycidae</taxon>
        <taxon>Naviculales</taxon>
        <taxon>Naviculaceae</taxon>
        <taxon>Seminavis</taxon>
    </lineage>
</organism>
<dbReference type="Proteomes" id="UP001153069">
    <property type="component" value="Unassembled WGS sequence"/>
</dbReference>
<gene>
    <name evidence="1" type="ORF">SEMRO_1130_G244510.1</name>
</gene>
<evidence type="ECO:0000313" key="2">
    <source>
        <dbReference type="Proteomes" id="UP001153069"/>
    </source>
</evidence>
<protein>
    <recommendedName>
        <fullName evidence="3">Right handed beta helix domain-containing protein</fullName>
    </recommendedName>
</protein>
<reference evidence="1" key="1">
    <citation type="submission" date="2020-06" db="EMBL/GenBank/DDBJ databases">
        <authorList>
            <consortium name="Plant Systems Biology data submission"/>
        </authorList>
    </citation>
    <scope>NUCLEOTIDE SEQUENCE</scope>
    <source>
        <strain evidence="1">D6</strain>
    </source>
</reference>
<accession>A0A9N8EK45</accession>
<keyword evidence="2" id="KW-1185">Reference proteome</keyword>
<dbReference type="OrthoDB" id="5949092at2759"/>
<name>A0A9N8EK45_9STRA</name>
<dbReference type="InterPro" id="IPR012334">
    <property type="entry name" value="Pectin_lyas_fold"/>
</dbReference>
<dbReference type="PANTHER" id="PTHR36453:SF1">
    <property type="entry name" value="RIGHT HANDED BETA HELIX DOMAIN-CONTAINING PROTEIN"/>
    <property type="match status" value="1"/>
</dbReference>
<dbReference type="PANTHER" id="PTHR36453">
    <property type="entry name" value="SECRETED PROTEIN-RELATED"/>
    <property type="match status" value="1"/>
</dbReference>
<dbReference type="SUPFAM" id="SSF51126">
    <property type="entry name" value="Pectin lyase-like"/>
    <property type="match status" value="1"/>
</dbReference>
<evidence type="ECO:0008006" key="3">
    <source>
        <dbReference type="Google" id="ProtNLM"/>
    </source>
</evidence>
<dbReference type="InterPro" id="IPR011050">
    <property type="entry name" value="Pectin_lyase_fold/virulence"/>
</dbReference>
<dbReference type="Gene3D" id="2.160.20.10">
    <property type="entry name" value="Single-stranded right-handed beta-helix, Pectin lyase-like"/>
    <property type="match status" value="1"/>
</dbReference>